<keyword evidence="1" id="KW-0614">Plasmid</keyword>
<evidence type="ECO:0008006" key="3">
    <source>
        <dbReference type="Google" id="ProtNLM"/>
    </source>
</evidence>
<proteinExistence type="predicted"/>
<dbReference type="EMBL" id="CP137745">
    <property type="protein sequence ID" value="WOZ79925.1"/>
    <property type="molecule type" value="Genomic_DNA"/>
</dbReference>
<protein>
    <recommendedName>
        <fullName evidence="3">Host cell division inhibitor Icd-like protein</fullName>
    </recommendedName>
</protein>
<organism evidence="1 2">
    <name type="scientific">Kosakonia sacchari</name>
    <dbReference type="NCBI Taxonomy" id="1158459"/>
    <lineage>
        <taxon>Bacteria</taxon>
        <taxon>Pseudomonadati</taxon>
        <taxon>Pseudomonadota</taxon>
        <taxon>Gammaproteobacteria</taxon>
        <taxon>Enterobacterales</taxon>
        <taxon>Enterobacteriaceae</taxon>
        <taxon>Kosakonia</taxon>
    </lineage>
</organism>
<gene>
    <name evidence="1" type="ORF">Q8Y70_24075</name>
</gene>
<evidence type="ECO:0000313" key="2">
    <source>
        <dbReference type="Proteomes" id="UP001302368"/>
    </source>
</evidence>
<dbReference type="RefSeq" id="WP_305737750.1">
    <property type="nucleotide sequence ID" value="NZ_CP137745.1"/>
</dbReference>
<name>A0ABZ0MWT5_9ENTR</name>
<keyword evidence="2" id="KW-1185">Reference proteome</keyword>
<sequence>MHTHNVNVKTATEESSGKMGVKYPSPLLILLAEGEKNSQAEWDVMEFGSLAELKAFRRSCPEKMKGLYSYIVSAGTDKDFHHVPVVAADHFRQFARQITRMGINI</sequence>
<accession>A0ABZ0MWT5</accession>
<dbReference type="Proteomes" id="UP001302368">
    <property type="component" value="Plasmid pKS2022"/>
</dbReference>
<reference evidence="1 2" key="1">
    <citation type="submission" date="2023-10" db="EMBL/GenBank/DDBJ databases">
        <title>Genome sequencing of the isolated polysaccharide-producing bacterium Kosakonia sacchari KS2022.</title>
        <authorList>
            <person name="Yi X."/>
        </authorList>
    </citation>
    <scope>NUCLEOTIDE SEQUENCE [LARGE SCALE GENOMIC DNA]</scope>
    <source>
        <strain evidence="1 2">KS2022</strain>
        <plasmid evidence="1 2">pKS2022</plasmid>
    </source>
</reference>
<evidence type="ECO:0000313" key="1">
    <source>
        <dbReference type="EMBL" id="WOZ79925.1"/>
    </source>
</evidence>
<geneLocation type="plasmid" evidence="1 2">
    <name>pKS2022</name>
</geneLocation>